<evidence type="ECO:0000313" key="8">
    <source>
        <dbReference type="Proteomes" id="UP001470230"/>
    </source>
</evidence>
<dbReference type="Proteomes" id="UP001470230">
    <property type="component" value="Unassembled WGS sequence"/>
</dbReference>
<dbReference type="InterPro" id="IPR001841">
    <property type="entry name" value="Znf_RING"/>
</dbReference>
<dbReference type="SUPFAM" id="SSF57850">
    <property type="entry name" value="RING/U-box"/>
    <property type="match status" value="2"/>
</dbReference>
<keyword evidence="3" id="KW-0833">Ubl conjugation pathway</keyword>
<keyword evidence="8" id="KW-1185">Reference proteome</keyword>
<evidence type="ECO:0000256" key="1">
    <source>
        <dbReference type="ARBA" id="ARBA00022723"/>
    </source>
</evidence>
<reference evidence="7 8" key="1">
    <citation type="submission" date="2024-04" db="EMBL/GenBank/DDBJ databases">
        <title>Tritrichomonas musculus Genome.</title>
        <authorList>
            <person name="Alves-Ferreira E."/>
            <person name="Grigg M."/>
            <person name="Lorenzi H."/>
            <person name="Galac M."/>
        </authorList>
    </citation>
    <scope>NUCLEOTIDE SEQUENCE [LARGE SCALE GENOMIC DNA]</scope>
    <source>
        <strain evidence="7 8">EAF2021</strain>
    </source>
</reference>
<dbReference type="InterPro" id="IPR017907">
    <property type="entry name" value="Znf_RING_CS"/>
</dbReference>
<proteinExistence type="predicted"/>
<organism evidence="7 8">
    <name type="scientific">Tritrichomonas musculus</name>
    <dbReference type="NCBI Taxonomy" id="1915356"/>
    <lineage>
        <taxon>Eukaryota</taxon>
        <taxon>Metamonada</taxon>
        <taxon>Parabasalia</taxon>
        <taxon>Tritrichomonadida</taxon>
        <taxon>Tritrichomonadidae</taxon>
        <taxon>Tritrichomonas</taxon>
    </lineage>
</organism>
<dbReference type="EMBL" id="JAPFFF010000005">
    <property type="protein sequence ID" value="KAK8890318.1"/>
    <property type="molecule type" value="Genomic_DNA"/>
</dbReference>
<evidence type="ECO:0000256" key="5">
    <source>
        <dbReference type="PROSITE-ProRule" id="PRU00175"/>
    </source>
</evidence>
<keyword evidence="4" id="KW-0862">Zinc</keyword>
<evidence type="ECO:0000256" key="2">
    <source>
        <dbReference type="ARBA" id="ARBA00022771"/>
    </source>
</evidence>
<dbReference type="InterPro" id="IPR031127">
    <property type="entry name" value="E3_UB_ligase_RBR"/>
</dbReference>
<keyword evidence="2 5" id="KW-0863">Zinc-finger</keyword>
<dbReference type="Pfam" id="PF01485">
    <property type="entry name" value="IBR"/>
    <property type="match status" value="1"/>
</dbReference>
<evidence type="ECO:0000256" key="4">
    <source>
        <dbReference type="ARBA" id="ARBA00022833"/>
    </source>
</evidence>
<dbReference type="PROSITE" id="PS50089">
    <property type="entry name" value="ZF_RING_2"/>
    <property type="match status" value="1"/>
</dbReference>
<dbReference type="PANTHER" id="PTHR11685">
    <property type="entry name" value="RBR FAMILY RING FINGER AND IBR DOMAIN-CONTAINING"/>
    <property type="match status" value="1"/>
</dbReference>
<comment type="caution">
    <text evidence="7">The sequence shown here is derived from an EMBL/GenBank/DDBJ whole genome shotgun (WGS) entry which is preliminary data.</text>
</comment>
<evidence type="ECO:0000313" key="7">
    <source>
        <dbReference type="EMBL" id="KAK8890318.1"/>
    </source>
</evidence>
<dbReference type="CDD" id="cd20335">
    <property type="entry name" value="BRcat_RBR"/>
    <property type="match status" value="1"/>
</dbReference>
<dbReference type="Gene3D" id="1.20.120.1750">
    <property type="match status" value="1"/>
</dbReference>
<keyword evidence="1" id="KW-0479">Metal-binding</keyword>
<dbReference type="InterPro" id="IPR002867">
    <property type="entry name" value="IBR_dom"/>
</dbReference>
<name>A0ABR2KGN6_9EUKA</name>
<feature type="domain" description="RING-type" evidence="6">
    <location>
        <begin position="202"/>
        <end position="242"/>
    </location>
</feature>
<evidence type="ECO:0000259" key="6">
    <source>
        <dbReference type="PROSITE" id="PS50089"/>
    </source>
</evidence>
<dbReference type="Gene3D" id="3.30.40.10">
    <property type="entry name" value="Zinc/RING finger domain, C3HC4 (zinc finger)"/>
    <property type="match status" value="1"/>
</dbReference>
<dbReference type="SMART" id="SM00647">
    <property type="entry name" value="IBR"/>
    <property type="match status" value="2"/>
</dbReference>
<sequence length="757" mass="87935">MSWSITIPFIDEVGLSINEIMTNDEEQSQWFNECIENQENTGEFPEDSITHVRDFLFTLNTEEANTLIRKIDSIVADENKENLLNAIFFPNFGEEEILGDDDDDEIIDVIEEEEEIHEIDGEPTPRSYFLKILYRFKKPLFLSNDIAYLVLKKFGWNDRQASTNWLENQDSILKSLRLKIKSEMVPDLQSQLQITNCGTGKCPICHKEKELLQLYCGHKICQNCLDSEIKLKLEQNKLPFCHQKTTDDKTDCNSEIIIKSLNDPQLFQKYKDTLLFDKLNNNSINVKSCPNKNCGWYLTSADTIGENTGICSHCKAAICFKCGNGPHFPLLKCDQVIEFQEKIPPKMVQLYFEQENWISREERLKEVHCTQKKEISKVLEETIQDLIKDHQKDISNDQEIVKKVDDDIKQSGKDIEQTKKKIREYVAQKKHIPDFSPLTQRIILLHEEIEKKNVYKIQVLEDNEKKESVWKSFLSSAEFDNKILVDGCTSAPSYIQNLNRFLKSQNQHAYEKIEVDTKNHELASLLTTPCPKCGGKATNLIGINQVSCDCGQKICLVCGKAWDEKHQSYLTCPKYMLDISKKDAKDPYKPTDKKFYKQPMPLNKRIEFLLFNNIYAQFRLNKQIYDKMFKEYAKTTDENSQAYNLGAPDEELCPFNRLRRCFEKNTGQAESRKLSMMVLNTVLLAQSTLTWTYPKIYFLRSKNDIRKANEIEIHVLNMRKLQKELIEMINKPSLHSKDKVVTAYNSLDALIKKVPAE</sequence>
<gene>
    <name evidence="7" type="ORF">M9Y10_035091</name>
</gene>
<evidence type="ECO:0000256" key="3">
    <source>
        <dbReference type="ARBA" id="ARBA00022786"/>
    </source>
</evidence>
<accession>A0ABR2KGN6</accession>
<dbReference type="InterPro" id="IPR013083">
    <property type="entry name" value="Znf_RING/FYVE/PHD"/>
</dbReference>
<dbReference type="PROSITE" id="PS00518">
    <property type="entry name" value="ZF_RING_1"/>
    <property type="match status" value="1"/>
</dbReference>
<protein>
    <recommendedName>
        <fullName evidence="6">RING-type domain-containing protein</fullName>
    </recommendedName>
</protein>